<comment type="caution">
    <text evidence="3">The sequence shown here is derived from an EMBL/GenBank/DDBJ whole genome shotgun (WGS) entry which is preliminary data.</text>
</comment>
<protein>
    <submittedName>
        <fullName evidence="3">CU044_5270 family protein</fullName>
    </submittedName>
</protein>
<dbReference type="RefSeq" id="WP_246651855.1">
    <property type="nucleotide sequence ID" value="NZ_JAHKRM010000012.1"/>
</dbReference>
<organism evidence="3 4">
    <name type="scientific">Nonomuraea guangzhouensis</name>
    <dbReference type="NCBI Taxonomy" id="1291555"/>
    <lineage>
        <taxon>Bacteria</taxon>
        <taxon>Bacillati</taxon>
        <taxon>Actinomycetota</taxon>
        <taxon>Actinomycetes</taxon>
        <taxon>Streptosporangiales</taxon>
        <taxon>Streptosporangiaceae</taxon>
        <taxon>Nonomuraea</taxon>
    </lineage>
</organism>
<keyword evidence="2" id="KW-1133">Transmembrane helix</keyword>
<feature type="region of interest" description="Disordered" evidence="1">
    <location>
        <begin position="20"/>
        <end position="39"/>
    </location>
</feature>
<proteinExistence type="predicted"/>
<dbReference type="InterPro" id="IPR047789">
    <property type="entry name" value="CU044_5270-like"/>
</dbReference>
<keyword evidence="2" id="KW-0812">Transmembrane</keyword>
<name>A0ABW4G4A2_9ACTN</name>
<accession>A0ABW4G4A2</accession>
<keyword evidence="2" id="KW-0472">Membrane</keyword>
<dbReference type="EMBL" id="JBHUCM010000011">
    <property type="protein sequence ID" value="MFD1537602.1"/>
    <property type="molecule type" value="Genomic_DNA"/>
</dbReference>
<evidence type="ECO:0000256" key="1">
    <source>
        <dbReference type="SAM" id="MobiDB-lite"/>
    </source>
</evidence>
<dbReference type="NCBIfam" id="NF038083">
    <property type="entry name" value="CU044_5270_fam"/>
    <property type="match status" value="1"/>
</dbReference>
<feature type="transmembrane region" description="Helical" evidence="2">
    <location>
        <begin position="47"/>
        <end position="70"/>
    </location>
</feature>
<evidence type="ECO:0000313" key="4">
    <source>
        <dbReference type="Proteomes" id="UP001597097"/>
    </source>
</evidence>
<keyword evidence="4" id="KW-1185">Reference proteome</keyword>
<gene>
    <name evidence="3" type="ORF">ACFSJ0_11190</name>
</gene>
<reference evidence="4" key="1">
    <citation type="journal article" date="2019" name="Int. J. Syst. Evol. Microbiol.">
        <title>The Global Catalogue of Microorganisms (GCM) 10K type strain sequencing project: providing services to taxonomists for standard genome sequencing and annotation.</title>
        <authorList>
            <consortium name="The Broad Institute Genomics Platform"/>
            <consortium name="The Broad Institute Genome Sequencing Center for Infectious Disease"/>
            <person name="Wu L."/>
            <person name="Ma J."/>
        </authorList>
    </citation>
    <scope>NUCLEOTIDE SEQUENCE [LARGE SCALE GENOMIC DNA]</scope>
    <source>
        <strain evidence="4">CGMCC 1.15399</strain>
    </source>
</reference>
<sequence length="287" mass="31168">MNSIEDRLRDAMAARAEIVGDDDRPLPAPRPQRLQDRMRGRGRRTGWLVPALTLATAAAAVVAVLVTGVITPVGAPTSGREVLLMAAVSAERTPQGSGTYWHVTREMRDGDNLRRESWTARDGRRWSIGEPEEPPGVVVADPAPLRLKGAEVSIEDLERLPTDPEALKARLAGLQGRDGAMTASEQRGDPLFSLVTLISELPTPPEVRSAAFRALATIPGVESMGAVEGGQELRFPHPDFEWEVKLVVDPETAQVTRANYLTGNDGSVSFGNRFIWVTAGWTDQPPR</sequence>
<evidence type="ECO:0000313" key="3">
    <source>
        <dbReference type="EMBL" id="MFD1537602.1"/>
    </source>
</evidence>
<dbReference type="Proteomes" id="UP001597097">
    <property type="component" value="Unassembled WGS sequence"/>
</dbReference>
<evidence type="ECO:0000256" key="2">
    <source>
        <dbReference type="SAM" id="Phobius"/>
    </source>
</evidence>